<dbReference type="InterPro" id="IPR013320">
    <property type="entry name" value="ConA-like_dom_sf"/>
</dbReference>
<evidence type="ECO:0000313" key="5">
    <source>
        <dbReference type="Proteomes" id="UP000228920"/>
    </source>
</evidence>
<proteinExistence type="predicted"/>
<keyword evidence="2" id="KW-1015">Disulfide bond</keyword>
<comment type="caution">
    <text evidence="4">The sequence shown here is derived from an EMBL/GenBank/DDBJ whole genome shotgun (WGS) entry which is preliminary data.</text>
</comment>
<evidence type="ECO:0000259" key="3">
    <source>
        <dbReference type="SMART" id="SM00560"/>
    </source>
</evidence>
<evidence type="ECO:0000256" key="2">
    <source>
        <dbReference type="ARBA" id="ARBA00023157"/>
    </source>
</evidence>
<organism evidence="4 5">
    <name type="scientific">candidate division WWE3 bacterium CG_4_10_14_0_2_um_filter_41_14</name>
    <dbReference type="NCBI Taxonomy" id="1975072"/>
    <lineage>
        <taxon>Bacteria</taxon>
        <taxon>Katanobacteria</taxon>
    </lineage>
</organism>
<dbReference type="Pfam" id="PF13385">
    <property type="entry name" value="Laminin_G_3"/>
    <property type="match status" value="1"/>
</dbReference>
<protein>
    <recommendedName>
        <fullName evidence="3">LamG-like jellyroll fold domain-containing protein</fullName>
    </recommendedName>
</protein>
<dbReference type="PANTHER" id="PTHR47635:SF2">
    <property type="entry name" value="LAMG-LIKE JELLYROLL FOLD DOMAIN-CONTAINING PROTEIN"/>
    <property type="match status" value="1"/>
</dbReference>
<sequence length="175" mass="19083">GQTGKWNASLNFDGTDDYVQTSGGPSLTNQTQVSVSAWIYDNGLTGTYNFIANGQDNNFQFWWNSTYGLCFQVRTTVWNACTGGVVPSVGQWVHVAATYDGNTVRNYIDGRLQNSVAQTGTISTISTGPVTIGNYLVPTSGYEFNGQIDDVRIYNYALTANQIKTVMNEGAAVRF</sequence>
<accession>A0A2M7TM17</accession>
<evidence type="ECO:0000313" key="4">
    <source>
        <dbReference type="EMBL" id="PIZ47810.1"/>
    </source>
</evidence>
<reference evidence="5" key="1">
    <citation type="submission" date="2017-09" db="EMBL/GenBank/DDBJ databases">
        <title>Depth-based differentiation of microbial function through sediment-hosted aquifers and enrichment of novel symbionts in the deep terrestrial subsurface.</title>
        <authorList>
            <person name="Probst A.J."/>
            <person name="Ladd B."/>
            <person name="Jarett J.K."/>
            <person name="Geller-Mcgrath D.E."/>
            <person name="Sieber C.M.K."/>
            <person name="Emerson J.B."/>
            <person name="Anantharaman K."/>
            <person name="Thomas B.C."/>
            <person name="Malmstrom R."/>
            <person name="Stieglmeier M."/>
            <person name="Klingl A."/>
            <person name="Woyke T."/>
            <person name="Ryan C.M."/>
            <person name="Banfield J.F."/>
        </authorList>
    </citation>
    <scope>NUCLEOTIDE SEQUENCE [LARGE SCALE GENOMIC DNA]</scope>
</reference>
<evidence type="ECO:0000256" key="1">
    <source>
        <dbReference type="ARBA" id="ARBA00022729"/>
    </source>
</evidence>
<dbReference type="PANTHER" id="PTHR47635">
    <property type="entry name" value="CUB DOMAIN-CONTAINING PROTEIN"/>
    <property type="match status" value="1"/>
</dbReference>
<dbReference type="AlphaFoldDB" id="A0A2M7TM17"/>
<dbReference type="EMBL" id="PFNL01000028">
    <property type="protein sequence ID" value="PIZ47810.1"/>
    <property type="molecule type" value="Genomic_DNA"/>
</dbReference>
<dbReference type="InterPro" id="IPR006558">
    <property type="entry name" value="LamG-like"/>
</dbReference>
<feature type="domain" description="LamG-like jellyroll fold" evidence="3">
    <location>
        <begin position="31"/>
        <end position="161"/>
    </location>
</feature>
<name>A0A2M7TM17_UNCKA</name>
<keyword evidence="1" id="KW-0732">Signal</keyword>
<feature type="non-terminal residue" evidence="4">
    <location>
        <position position="1"/>
    </location>
</feature>
<dbReference type="SUPFAM" id="SSF49899">
    <property type="entry name" value="Concanavalin A-like lectins/glucanases"/>
    <property type="match status" value="1"/>
</dbReference>
<dbReference type="Proteomes" id="UP000228920">
    <property type="component" value="Unassembled WGS sequence"/>
</dbReference>
<gene>
    <name evidence="4" type="ORF">COY32_01100</name>
</gene>
<dbReference type="Gene3D" id="2.60.120.200">
    <property type="match status" value="1"/>
</dbReference>
<dbReference type="SMART" id="SM00560">
    <property type="entry name" value="LamGL"/>
    <property type="match status" value="1"/>
</dbReference>